<keyword evidence="4" id="KW-1185">Reference proteome</keyword>
<dbReference type="PANTHER" id="PTHR43433:SF5">
    <property type="entry name" value="AB HYDROLASE-1 DOMAIN-CONTAINING PROTEIN"/>
    <property type="match status" value="1"/>
</dbReference>
<dbReference type="GO" id="GO:0016787">
    <property type="term" value="F:hydrolase activity"/>
    <property type="evidence" value="ECO:0007669"/>
    <property type="project" value="UniProtKB-KW"/>
</dbReference>
<feature type="compositionally biased region" description="Polar residues" evidence="1">
    <location>
        <begin position="1"/>
        <end position="17"/>
    </location>
</feature>
<feature type="domain" description="AB hydrolase-1" evidence="2">
    <location>
        <begin position="85"/>
        <end position="304"/>
    </location>
</feature>
<dbReference type="PANTHER" id="PTHR43433">
    <property type="entry name" value="HYDROLASE, ALPHA/BETA FOLD FAMILY PROTEIN"/>
    <property type="match status" value="1"/>
</dbReference>
<gene>
    <name evidence="3" type="ORF">BDA99DRAFT_474222</name>
</gene>
<dbReference type="InterPro" id="IPR050471">
    <property type="entry name" value="AB_hydrolase"/>
</dbReference>
<reference evidence="3" key="1">
    <citation type="journal article" date="2022" name="IScience">
        <title>Evolution of zygomycete secretomes and the origins of terrestrial fungal ecologies.</title>
        <authorList>
            <person name="Chang Y."/>
            <person name="Wang Y."/>
            <person name="Mondo S."/>
            <person name="Ahrendt S."/>
            <person name="Andreopoulos W."/>
            <person name="Barry K."/>
            <person name="Beard J."/>
            <person name="Benny G.L."/>
            <person name="Blankenship S."/>
            <person name="Bonito G."/>
            <person name="Cuomo C."/>
            <person name="Desiro A."/>
            <person name="Gervers K.A."/>
            <person name="Hundley H."/>
            <person name="Kuo A."/>
            <person name="LaButti K."/>
            <person name="Lang B.F."/>
            <person name="Lipzen A."/>
            <person name="O'Donnell K."/>
            <person name="Pangilinan J."/>
            <person name="Reynolds N."/>
            <person name="Sandor L."/>
            <person name="Smith M.E."/>
            <person name="Tsang A."/>
            <person name="Grigoriev I.V."/>
            <person name="Stajich J.E."/>
            <person name="Spatafora J.W."/>
        </authorList>
    </citation>
    <scope>NUCLEOTIDE SEQUENCE</scope>
    <source>
        <strain evidence="3">RSA 2281</strain>
    </source>
</reference>
<dbReference type="AlphaFoldDB" id="A0AAD5KRI5"/>
<evidence type="ECO:0000313" key="3">
    <source>
        <dbReference type="EMBL" id="KAI9278859.1"/>
    </source>
</evidence>
<organism evidence="3 4">
    <name type="scientific">Phascolomyces articulosus</name>
    <dbReference type="NCBI Taxonomy" id="60185"/>
    <lineage>
        <taxon>Eukaryota</taxon>
        <taxon>Fungi</taxon>
        <taxon>Fungi incertae sedis</taxon>
        <taxon>Mucoromycota</taxon>
        <taxon>Mucoromycotina</taxon>
        <taxon>Mucoromycetes</taxon>
        <taxon>Mucorales</taxon>
        <taxon>Lichtheimiaceae</taxon>
        <taxon>Phascolomyces</taxon>
    </lineage>
</organism>
<dbReference type="Pfam" id="PF00561">
    <property type="entry name" value="Abhydrolase_1"/>
    <property type="match status" value="1"/>
</dbReference>
<reference evidence="3" key="2">
    <citation type="submission" date="2023-02" db="EMBL/GenBank/DDBJ databases">
        <authorList>
            <consortium name="DOE Joint Genome Institute"/>
            <person name="Mondo S.J."/>
            <person name="Chang Y."/>
            <person name="Wang Y."/>
            <person name="Ahrendt S."/>
            <person name="Andreopoulos W."/>
            <person name="Barry K."/>
            <person name="Beard J."/>
            <person name="Benny G.L."/>
            <person name="Blankenship S."/>
            <person name="Bonito G."/>
            <person name="Cuomo C."/>
            <person name="Desiro A."/>
            <person name="Gervers K.A."/>
            <person name="Hundley H."/>
            <person name="Kuo A."/>
            <person name="LaButti K."/>
            <person name="Lang B.F."/>
            <person name="Lipzen A."/>
            <person name="O'Donnell K."/>
            <person name="Pangilinan J."/>
            <person name="Reynolds N."/>
            <person name="Sandor L."/>
            <person name="Smith M.W."/>
            <person name="Tsang A."/>
            <person name="Grigoriev I.V."/>
            <person name="Stajich J.E."/>
            <person name="Spatafora J.W."/>
        </authorList>
    </citation>
    <scope>NUCLEOTIDE SEQUENCE</scope>
    <source>
        <strain evidence="3">RSA 2281</strain>
    </source>
</reference>
<evidence type="ECO:0000256" key="1">
    <source>
        <dbReference type="SAM" id="MobiDB-lite"/>
    </source>
</evidence>
<proteinExistence type="predicted"/>
<dbReference type="EMBL" id="JAIXMP010000001">
    <property type="protein sequence ID" value="KAI9278859.1"/>
    <property type="molecule type" value="Genomic_DNA"/>
</dbReference>
<dbReference type="Gene3D" id="3.40.50.1820">
    <property type="entry name" value="alpha/beta hydrolase"/>
    <property type="match status" value="1"/>
</dbReference>
<name>A0AAD5KRI5_9FUNG</name>
<dbReference type="Proteomes" id="UP001209540">
    <property type="component" value="Unassembled WGS sequence"/>
</dbReference>
<dbReference type="SUPFAM" id="SSF53474">
    <property type="entry name" value="alpha/beta-Hydrolases"/>
    <property type="match status" value="1"/>
</dbReference>
<evidence type="ECO:0000259" key="2">
    <source>
        <dbReference type="Pfam" id="PF00561"/>
    </source>
</evidence>
<keyword evidence="3" id="KW-0378">Hydrolase</keyword>
<comment type="caution">
    <text evidence="3">The sequence shown here is derived from an EMBL/GenBank/DDBJ whole genome shotgun (WGS) entry which is preliminary data.</text>
</comment>
<feature type="region of interest" description="Disordered" evidence="1">
    <location>
        <begin position="1"/>
        <end position="22"/>
    </location>
</feature>
<sequence>MEQPVITETEQQQQQASKKPMPTLTWSHECIQGFVPVAKTRSSQPIEMYYELHGTGTKKIVLLMGMNAACQAWDYQTTHFGAMNEYTVLCFDARGVGWTGGSWDFYNSEHWALDFLELLDQLNWTQDIHAVGHSAGGQALMKALLLNEIPNRFLSASLLNTSAGGLRPLTGPWTIISNLFVKDPKEQMIRLMRTNYTESWLNAKPDDENDSSFDTNFDKLYARMEERNSRNRSQNVGSMISQAIASLRHWVSDKELEMIKKSGISTLVVSNSWDNFAYLSHSEHLATKLSPWKFIVFDDTGHNVPTARSNELNTLLDTFWKHAELNH</sequence>
<dbReference type="InterPro" id="IPR029058">
    <property type="entry name" value="AB_hydrolase_fold"/>
</dbReference>
<protein>
    <submittedName>
        <fullName evidence="3">Alpha/Beta hydrolase protein</fullName>
    </submittedName>
</protein>
<evidence type="ECO:0000313" key="4">
    <source>
        <dbReference type="Proteomes" id="UP001209540"/>
    </source>
</evidence>
<accession>A0AAD5KRI5</accession>
<dbReference type="InterPro" id="IPR000073">
    <property type="entry name" value="AB_hydrolase_1"/>
</dbReference>